<feature type="region of interest" description="Disordered" evidence="2">
    <location>
        <begin position="249"/>
        <end position="292"/>
    </location>
</feature>
<dbReference type="AlphaFoldDB" id="A0ABD1QYR7"/>
<evidence type="ECO:0000313" key="4">
    <source>
        <dbReference type="Proteomes" id="UP001604336"/>
    </source>
</evidence>
<keyword evidence="1" id="KW-0175">Coiled coil</keyword>
<reference evidence="4" key="1">
    <citation type="submission" date="2024-07" db="EMBL/GenBank/DDBJ databases">
        <title>Two chromosome-level genome assemblies of Korean endemic species Abeliophyllum distichum and Forsythia ovata (Oleaceae).</title>
        <authorList>
            <person name="Jang H."/>
        </authorList>
    </citation>
    <scope>NUCLEOTIDE SEQUENCE [LARGE SCALE GENOMIC DNA]</scope>
</reference>
<proteinExistence type="predicted"/>
<protein>
    <submittedName>
        <fullName evidence="3">Uncharacterized protein</fullName>
    </submittedName>
</protein>
<dbReference type="EMBL" id="JBFOLK010000010">
    <property type="protein sequence ID" value="KAL2481330.1"/>
    <property type="molecule type" value="Genomic_DNA"/>
</dbReference>
<gene>
    <name evidence="3" type="ORF">Adt_34296</name>
</gene>
<dbReference type="PANTHER" id="PTHR47270">
    <property type="entry name" value="PROTEIN MLP1-LIKE"/>
    <property type="match status" value="1"/>
</dbReference>
<sequence>MLESSLQEVLLKAELTKKELDAVQAESQLKFQGLKGELAASQRSYEALMAENEKMLKLLGSYGKSEERLKTEMNDLELKLTVSDYERQQLTKEIASLKVQLANIPELQDEISVLKSKLMECASAKGKLELTLQNVSRDYEELKAEKITFSEKVSRMQKAMSDFEECKMEKIALEEKLLQMESALIENETLCIENADLRNEVSEIKKANIHFQQKIYQLEEEKDECLEKARALEGDLKLMEEEIQPCHRRNGTLKRISQAQTSPEQEHQENERSTHESQYQGEDYNGLDGHDENLHAISMDHLSKIQCLENELSEALDANNKYKIQLHRFMSMGQNNHTTASKQSEVSGEVVTGQSYERTKSSLETELRDLRERYLEMSLKYAEVEAQREDLVMKLKETKGGKRWFL</sequence>
<dbReference type="Proteomes" id="UP001604336">
    <property type="component" value="Unassembled WGS sequence"/>
</dbReference>
<name>A0ABD1QYR7_9LAMI</name>
<organism evidence="3 4">
    <name type="scientific">Abeliophyllum distichum</name>
    <dbReference type="NCBI Taxonomy" id="126358"/>
    <lineage>
        <taxon>Eukaryota</taxon>
        <taxon>Viridiplantae</taxon>
        <taxon>Streptophyta</taxon>
        <taxon>Embryophyta</taxon>
        <taxon>Tracheophyta</taxon>
        <taxon>Spermatophyta</taxon>
        <taxon>Magnoliopsida</taxon>
        <taxon>eudicotyledons</taxon>
        <taxon>Gunneridae</taxon>
        <taxon>Pentapetalae</taxon>
        <taxon>asterids</taxon>
        <taxon>lamiids</taxon>
        <taxon>Lamiales</taxon>
        <taxon>Oleaceae</taxon>
        <taxon>Forsythieae</taxon>
        <taxon>Abeliophyllum</taxon>
    </lineage>
</organism>
<keyword evidence="4" id="KW-1185">Reference proteome</keyword>
<feature type="compositionally biased region" description="Basic and acidic residues" evidence="2">
    <location>
        <begin position="264"/>
        <end position="275"/>
    </location>
</feature>
<evidence type="ECO:0000256" key="1">
    <source>
        <dbReference type="SAM" id="Coils"/>
    </source>
</evidence>
<evidence type="ECO:0000313" key="3">
    <source>
        <dbReference type="EMBL" id="KAL2481330.1"/>
    </source>
</evidence>
<evidence type="ECO:0000256" key="2">
    <source>
        <dbReference type="SAM" id="MobiDB-lite"/>
    </source>
</evidence>
<accession>A0ABD1QYR7</accession>
<feature type="coiled-coil region" evidence="1">
    <location>
        <begin position="353"/>
        <end position="387"/>
    </location>
</feature>
<feature type="coiled-coil region" evidence="1">
    <location>
        <begin position="125"/>
        <end position="242"/>
    </location>
</feature>
<comment type="caution">
    <text evidence="3">The sequence shown here is derived from an EMBL/GenBank/DDBJ whole genome shotgun (WGS) entry which is preliminary data.</text>
</comment>
<dbReference type="PANTHER" id="PTHR47270:SF3">
    <property type="entry name" value="HYPOTETICAL PROTEIN"/>
    <property type="match status" value="1"/>
</dbReference>